<dbReference type="SUPFAM" id="SSF51905">
    <property type="entry name" value="FAD/NAD(P)-binding domain"/>
    <property type="match status" value="1"/>
</dbReference>
<dbReference type="Proteomes" id="UP000321225">
    <property type="component" value="Unassembled WGS sequence"/>
</dbReference>
<dbReference type="GO" id="GO:0004497">
    <property type="term" value="F:monooxygenase activity"/>
    <property type="evidence" value="ECO:0007669"/>
    <property type="project" value="TreeGrafter"/>
</dbReference>
<dbReference type="InterPro" id="IPR036188">
    <property type="entry name" value="FAD/NAD-bd_sf"/>
</dbReference>
<dbReference type="PANTHER" id="PTHR43539">
    <property type="entry name" value="FLAVIN-BINDING MONOOXYGENASE-LIKE PROTEIN (AFU_ORTHOLOGUE AFUA_4G09220)"/>
    <property type="match status" value="1"/>
</dbReference>
<gene>
    <name evidence="2" type="ORF">MAE01_06060</name>
</gene>
<keyword evidence="1" id="KW-0560">Oxidoreductase</keyword>
<reference evidence="2 3" key="1">
    <citation type="submission" date="2019-07" db="EMBL/GenBank/DDBJ databases">
        <title>Whole genome shotgun sequence of Microbacterium aerolatum NBRC 103071.</title>
        <authorList>
            <person name="Hosoyama A."/>
            <person name="Uohara A."/>
            <person name="Ohji S."/>
            <person name="Ichikawa N."/>
        </authorList>
    </citation>
    <scope>NUCLEOTIDE SEQUENCE [LARGE SCALE GENOMIC DNA]</scope>
    <source>
        <strain evidence="2 3">NBRC 103071</strain>
    </source>
</reference>
<dbReference type="PRINTS" id="PR00368">
    <property type="entry name" value="FADPNR"/>
</dbReference>
<dbReference type="InterPro" id="IPR050982">
    <property type="entry name" value="Auxin_biosynth/cation_transpt"/>
</dbReference>
<dbReference type="Pfam" id="PF13738">
    <property type="entry name" value="Pyr_redox_3"/>
    <property type="match status" value="1"/>
</dbReference>
<protein>
    <submittedName>
        <fullName evidence="2">Putative secreted protein</fullName>
    </submittedName>
</protein>
<proteinExistence type="predicted"/>
<organism evidence="2 3">
    <name type="scientific">Microbacterium aerolatum</name>
    <dbReference type="NCBI Taxonomy" id="153731"/>
    <lineage>
        <taxon>Bacteria</taxon>
        <taxon>Bacillati</taxon>
        <taxon>Actinomycetota</taxon>
        <taxon>Actinomycetes</taxon>
        <taxon>Micrococcales</taxon>
        <taxon>Microbacteriaceae</taxon>
        <taxon>Microbacterium</taxon>
    </lineage>
</organism>
<dbReference type="AlphaFoldDB" id="A0A511AB76"/>
<dbReference type="Gene3D" id="3.50.50.60">
    <property type="entry name" value="FAD/NAD(P)-binding domain"/>
    <property type="match status" value="1"/>
</dbReference>
<evidence type="ECO:0000313" key="2">
    <source>
        <dbReference type="EMBL" id="GEK85430.1"/>
    </source>
</evidence>
<evidence type="ECO:0000313" key="3">
    <source>
        <dbReference type="Proteomes" id="UP000321225"/>
    </source>
</evidence>
<dbReference type="EMBL" id="BJUW01000002">
    <property type="protein sequence ID" value="GEK85430.1"/>
    <property type="molecule type" value="Genomic_DNA"/>
</dbReference>
<evidence type="ECO:0000256" key="1">
    <source>
        <dbReference type="ARBA" id="ARBA00023002"/>
    </source>
</evidence>
<name>A0A511AB76_9MICO</name>
<keyword evidence="3" id="KW-1185">Reference proteome</keyword>
<comment type="caution">
    <text evidence="2">The sequence shown here is derived from an EMBL/GenBank/DDBJ whole genome shotgun (WGS) entry which is preliminary data.</text>
</comment>
<dbReference type="GO" id="GO:0050660">
    <property type="term" value="F:flavin adenine dinucleotide binding"/>
    <property type="evidence" value="ECO:0007669"/>
    <property type="project" value="TreeGrafter"/>
</dbReference>
<dbReference type="PRINTS" id="PR00469">
    <property type="entry name" value="PNDRDTASEII"/>
</dbReference>
<dbReference type="RefSeq" id="WP_186806096.1">
    <property type="nucleotide sequence ID" value="NZ_BJUW01000002.1"/>
</dbReference>
<sequence>MPELPVVVVGAGPQGLAAAAHLTERGLDVVVVERGAAAGSAVSEWGHVRLFSAWSELTDAAARRLLEPTGWEAPASGYPTGAEWVNEYLTPLAETLGDRVRYGTTVTGIARHGRDKVIDEGRKNQPFVVHTRDQDGREDRVLARAVIDASGTWSLPNPAGAGGFPAVGENAAARRMSYRIPDDVSEFAGAHVVVIGAGHSATHTVLRLSELARRGPGTRVTWLLRRGTTANVFGGGAGDELPERAALGSRARKVIEAGLVDVVTGFRISEFRQDDTLTIRSEDGREVSDVAHVFALTGFRPDTSILRELRIDLDTTLDAVAGIASEIDPNLHSCGSVSATGARELTQPEEDFFIVGSKSYGRAPTFLALTGFEQVRSVVAHLAGDAEAAARNELTLPETGVCGGAGGFDADGSGCCGAPSVLQIGSRPVSVG</sequence>
<dbReference type="PANTHER" id="PTHR43539:SF78">
    <property type="entry name" value="FLAVIN-CONTAINING MONOOXYGENASE"/>
    <property type="match status" value="1"/>
</dbReference>
<accession>A0A511AB76</accession>